<dbReference type="PROSITE" id="PS51186">
    <property type="entry name" value="GNAT"/>
    <property type="match status" value="1"/>
</dbReference>
<dbReference type="Proteomes" id="UP001257914">
    <property type="component" value="Unassembled WGS sequence"/>
</dbReference>
<accession>A0ABU3QWW8</accession>
<dbReference type="EMBL" id="JAWCUA010000001">
    <property type="protein sequence ID" value="MDU0111924.1"/>
    <property type="molecule type" value="Genomic_DNA"/>
</dbReference>
<proteinExistence type="predicted"/>
<evidence type="ECO:0000313" key="3">
    <source>
        <dbReference type="Proteomes" id="UP001257914"/>
    </source>
</evidence>
<name>A0ABU3QWW8_9GAMM</name>
<dbReference type="InterPro" id="IPR000182">
    <property type="entry name" value="GNAT_dom"/>
</dbReference>
<dbReference type="CDD" id="cd04301">
    <property type="entry name" value="NAT_SF"/>
    <property type="match status" value="1"/>
</dbReference>
<dbReference type="SUPFAM" id="SSF55729">
    <property type="entry name" value="Acyl-CoA N-acyltransferases (Nat)"/>
    <property type="match status" value="1"/>
</dbReference>
<organism evidence="2 3">
    <name type="scientific">Psychrosphaera aquimarina</name>
    <dbReference type="NCBI Taxonomy" id="2044854"/>
    <lineage>
        <taxon>Bacteria</taxon>
        <taxon>Pseudomonadati</taxon>
        <taxon>Pseudomonadota</taxon>
        <taxon>Gammaproteobacteria</taxon>
        <taxon>Alteromonadales</taxon>
        <taxon>Pseudoalteromonadaceae</taxon>
        <taxon>Psychrosphaera</taxon>
    </lineage>
</organism>
<reference evidence="2 3" key="1">
    <citation type="submission" date="2023-10" db="EMBL/GenBank/DDBJ databases">
        <title>Psychrosphaera aquimaarina strain SW33 isolated from seawater.</title>
        <authorList>
            <person name="Bayburt H."/>
            <person name="Kim J.M."/>
            <person name="Choi B.J."/>
            <person name="Jeon C.O."/>
        </authorList>
    </citation>
    <scope>NUCLEOTIDE SEQUENCE [LARGE SCALE GENOMIC DNA]</scope>
    <source>
        <strain evidence="2 3">KCTC 52743</strain>
    </source>
</reference>
<dbReference type="PANTHER" id="PTHR43233:SF1">
    <property type="entry name" value="FAMILY N-ACETYLTRANSFERASE, PUTATIVE (AFU_ORTHOLOGUE AFUA_6G03350)-RELATED"/>
    <property type="match status" value="1"/>
</dbReference>
<comment type="caution">
    <text evidence="2">The sequence shown here is derived from an EMBL/GenBank/DDBJ whole genome shotgun (WGS) entry which is preliminary data.</text>
</comment>
<dbReference type="Gene3D" id="3.40.630.30">
    <property type="match status" value="1"/>
</dbReference>
<protein>
    <submittedName>
        <fullName evidence="2">GNAT family N-acetyltransferase</fullName>
    </submittedName>
</protein>
<evidence type="ECO:0000313" key="2">
    <source>
        <dbReference type="EMBL" id="MDU0111924.1"/>
    </source>
</evidence>
<feature type="domain" description="N-acetyltransferase" evidence="1">
    <location>
        <begin position="1"/>
        <end position="136"/>
    </location>
</feature>
<evidence type="ECO:0000259" key="1">
    <source>
        <dbReference type="PROSITE" id="PS51186"/>
    </source>
</evidence>
<dbReference type="PANTHER" id="PTHR43233">
    <property type="entry name" value="FAMILY N-ACETYLTRANSFERASE, PUTATIVE (AFU_ORTHOLOGUE AFUA_6G03350)-RELATED"/>
    <property type="match status" value="1"/>
</dbReference>
<dbReference type="InterPro" id="IPR053144">
    <property type="entry name" value="Acetyltransferase_Butenolide"/>
</dbReference>
<gene>
    <name evidence="2" type="ORF">RT723_02665</name>
</gene>
<sequence length="136" mass="15710">MDIKLIHSFISQSYWAENIPFDTLKLAIEHSLCFGIFMTDTKDGDHQHQVAFARVITDKATFAYLADVFVLAEHRGKGLSKRMMEAVMQHPELQGLRRFMLATKDAHQLYQQFGFTKSANPSSLMEKWNPNIYKLN</sequence>
<keyword evidence="3" id="KW-1185">Reference proteome</keyword>
<dbReference type="Pfam" id="PF00583">
    <property type="entry name" value="Acetyltransf_1"/>
    <property type="match status" value="1"/>
</dbReference>
<dbReference type="InterPro" id="IPR016181">
    <property type="entry name" value="Acyl_CoA_acyltransferase"/>
</dbReference>